<organism evidence="1">
    <name type="scientific">marine sediment metagenome</name>
    <dbReference type="NCBI Taxonomy" id="412755"/>
    <lineage>
        <taxon>unclassified sequences</taxon>
        <taxon>metagenomes</taxon>
        <taxon>ecological metagenomes</taxon>
    </lineage>
</organism>
<protein>
    <submittedName>
        <fullName evidence="1">Uncharacterized protein</fullName>
    </submittedName>
</protein>
<dbReference type="AlphaFoldDB" id="X1UDB6"/>
<reference evidence="1" key="1">
    <citation type="journal article" date="2014" name="Front. Microbiol.">
        <title>High frequency of phylogenetically diverse reductive dehalogenase-homologous genes in deep subseafloor sedimentary metagenomes.</title>
        <authorList>
            <person name="Kawai M."/>
            <person name="Futagami T."/>
            <person name="Toyoda A."/>
            <person name="Takaki Y."/>
            <person name="Nishi S."/>
            <person name="Hori S."/>
            <person name="Arai W."/>
            <person name="Tsubouchi T."/>
            <person name="Morono Y."/>
            <person name="Uchiyama I."/>
            <person name="Ito T."/>
            <person name="Fujiyama A."/>
            <person name="Inagaki F."/>
            <person name="Takami H."/>
        </authorList>
    </citation>
    <scope>NUCLEOTIDE SEQUENCE</scope>
    <source>
        <strain evidence="1">Expedition CK06-06</strain>
    </source>
</reference>
<name>X1UDB6_9ZZZZ</name>
<proteinExistence type="predicted"/>
<feature type="non-terminal residue" evidence="1">
    <location>
        <position position="30"/>
    </location>
</feature>
<evidence type="ECO:0000313" key="1">
    <source>
        <dbReference type="EMBL" id="GAJ01557.1"/>
    </source>
</evidence>
<gene>
    <name evidence="1" type="ORF">S12H4_35865</name>
</gene>
<sequence>MLYTKKIEEITYQDILDFCSEQIRENISLD</sequence>
<dbReference type="EMBL" id="BARW01021340">
    <property type="protein sequence ID" value="GAJ01557.1"/>
    <property type="molecule type" value="Genomic_DNA"/>
</dbReference>
<comment type="caution">
    <text evidence="1">The sequence shown here is derived from an EMBL/GenBank/DDBJ whole genome shotgun (WGS) entry which is preliminary data.</text>
</comment>
<accession>X1UDB6</accession>